<reference evidence="3" key="1">
    <citation type="submission" date="2022-11" db="UniProtKB">
        <authorList>
            <consortium name="EnsemblMetazoa"/>
        </authorList>
    </citation>
    <scope>IDENTIFICATION</scope>
</reference>
<dbReference type="EnsemblMetazoa" id="XM_021049839.2">
    <property type="protein sequence ID" value="XP_020905498.1"/>
    <property type="gene ID" value="LOC110243711"/>
</dbReference>
<dbReference type="KEGG" id="epa:110243711"/>
<protein>
    <submittedName>
        <fullName evidence="3">Uncharacterized protein</fullName>
    </submittedName>
</protein>
<dbReference type="RefSeq" id="XP_020905498.1">
    <property type="nucleotide sequence ID" value="XM_021049839.2"/>
</dbReference>
<dbReference type="GeneID" id="110243711"/>
<keyword evidence="2" id="KW-1133">Transmembrane helix</keyword>
<feature type="transmembrane region" description="Helical" evidence="2">
    <location>
        <begin position="24"/>
        <end position="46"/>
    </location>
</feature>
<sequence>MNLVSFYLLAAMETKIQGSQKETIIIIVVTVAGAIVLVLVLGYLLYSRHLRKKKSDQDQNADLPVIEPPDVRPPYVYPDNNPMREEYTQVDNPDQVPLIMDTF</sequence>
<name>A0A913XJZ0_EXADI</name>
<keyword evidence="4" id="KW-1185">Reference proteome</keyword>
<dbReference type="Proteomes" id="UP000887567">
    <property type="component" value="Unplaced"/>
</dbReference>
<evidence type="ECO:0000313" key="3">
    <source>
        <dbReference type="EnsemblMetazoa" id="XP_020905498.1"/>
    </source>
</evidence>
<evidence type="ECO:0000256" key="1">
    <source>
        <dbReference type="SAM" id="MobiDB-lite"/>
    </source>
</evidence>
<feature type="region of interest" description="Disordered" evidence="1">
    <location>
        <begin position="52"/>
        <end position="87"/>
    </location>
</feature>
<evidence type="ECO:0000256" key="2">
    <source>
        <dbReference type="SAM" id="Phobius"/>
    </source>
</evidence>
<organism evidence="3 4">
    <name type="scientific">Exaiptasia diaphana</name>
    <name type="common">Tropical sea anemone</name>
    <name type="synonym">Aiptasia pulchella</name>
    <dbReference type="NCBI Taxonomy" id="2652724"/>
    <lineage>
        <taxon>Eukaryota</taxon>
        <taxon>Metazoa</taxon>
        <taxon>Cnidaria</taxon>
        <taxon>Anthozoa</taxon>
        <taxon>Hexacorallia</taxon>
        <taxon>Actiniaria</taxon>
        <taxon>Aiptasiidae</taxon>
        <taxon>Exaiptasia</taxon>
    </lineage>
</organism>
<keyword evidence="2" id="KW-0472">Membrane</keyword>
<keyword evidence="2" id="KW-0812">Transmembrane</keyword>
<evidence type="ECO:0000313" key="4">
    <source>
        <dbReference type="Proteomes" id="UP000887567"/>
    </source>
</evidence>
<accession>A0A913XJZ0</accession>
<proteinExistence type="predicted"/>
<dbReference type="AlphaFoldDB" id="A0A913XJZ0"/>